<feature type="signal peptide" evidence="2">
    <location>
        <begin position="1"/>
        <end position="21"/>
    </location>
</feature>
<dbReference type="InParanoid" id="A0A165QR74"/>
<gene>
    <name evidence="3" type="ORF">EXIGLDRAFT_827907</name>
</gene>
<dbReference type="OrthoDB" id="2749115at2759"/>
<dbReference type="InterPro" id="IPR045564">
    <property type="entry name" value="DUF5910"/>
</dbReference>
<keyword evidence="4" id="KW-1185">Reference proteome</keyword>
<dbReference type="Proteomes" id="UP000077266">
    <property type="component" value="Unassembled WGS sequence"/>
</dbReference>
<feature type="compositionally biased region" description="Low complexity" evidence="1">
    <location>
        <begin position="87"/>
        <end position="121"/>
    </location>
</feature>
<keyword evidence="2" id="KW-0732">Signal</keyword>
<proteinExistence type="predicted"/>
<dbReference type="EMBL" id="KV425882">
    <property type="protein sequence ID" value="KZW03969.1"/>
    <property type="molecule type" value="Genomic_DNA"/>
</dbReference>
<evidence type="ECO:0000313" key="3">
    <source>
        <dbReference type="EMBL" id="KZW03969.1"/>
    </source>
</evidence>
<feature type="region of interest" description="Disordered" evidence="1">
    <location>
        <begin position="39"/>
        <end position="141"/>
    </location>
</feature>
<reference evidence="3 4" key="1">
    <citation type="journal article" date="2016" name="Mol. Biol. Evol.">
        <title>Comparative Genomics of Early-Diverging Mushroom-Forming Fungi Provides Insights into the Origins of Lignocellulose Decay Capabilities.</title>
        <authorList>
            <person name="Nagy L.G."/>
            <person name="Riley R."/>
            <person name="Tritt A."/>
            <person name="Adam C."/>
            <person name="Daum C."/>
            <person name="Floudas D."/>
            <person name="Sun H."/>
            <person name="Yadav J.S."/>
            <person name="Pangilinan J."/>
            <person name="Larsson K.H."/>
            <person name="Matsuura K."/>
            <person name="Barry K."/>
            <person name="Labutti K."/>
            <person name="Kuo R."/>
            <person name="Ohm R.A."/>
            <person name="Bhattacharya S.S."/>
            <person name="Shirouzu T."/>
            <person name="Yoshinaga Y."/>
            <person name="Martin F.M."/>
            <person name="Grigoriev I.V."/>
            <person name="Hibbett D.S."/>
        </authorList>
    </citation>
    <scope>NUCLEOTIDE SEQUENCE [LARGE SCALE GENOMIC DNA]</scope>
    <source>
        <strain evidence="3 4">HHB12029</strain>
    </source>
</reference>
<sequence>MPAFGRIVVLAVLYLALLTNAIPIVENVEGAGLEARGVVRKPTTKPTRPVTTRPKPVPKPKPKPTVVRRPVPKPTTVRRPPTKTPVKRPTPVKTPVKRPTPVKTPVKRPTPVKTPVKTPTPSATACPIRKPGAGKPTTPVKSKPRELLEYAYNKLFKRQREEFVGWHGTNSNTWAVWEGAGYLRKPWSWLDIIRQSRSGGSGADQELGEGVYVTDSLRTAEGFANINAGQSHNNGSYAVTCAIFARDSSEWRTAIPKAWLPDNLIGDSSDRRRHAQYEAYRMQWLERVWDPHYDRVHPSDIVRFAPLDHRRGAPPSQLVIPSTQTTKFFARCVRAGGGVLPRGVPAHDPQFPSEMRTWNIRDRPTC</sequence>
<accession>A0A165QR74</accession>
<evidence type="ECO:0008006" key="5">
    <source>
        <dbReference type="Google" id="ProtNLM"/>
    </source>
</evidence>
<feature type="compositionally biased region" description="Low complexity" evidence="1">
    <location>
        <begin position="64"/>
        <end position="79"/>
    </location>
</feature>
<evidence type="ECO:0000313" key="4">
    <source>
        <dbReference type="Proteomes" id="UP000077266"/>
    </source>
</evidence>
<evidence type="ECO:0000256" key="2">
    <source>
        <dbReference type="SAM" id="SignalP"/>
    </source>
</evidence>
<feature type="compositionally biased region" description="Low complexity" evidence="1">
    <location>
        <begin position="44"/>
        <end position="54"/>
    </location>
</feature>
<dbReference type="Pfam" id="PF19287">
    <property type="entry name" value="DUF5910"/>
    <property type="match status" value="1"/>
</dbReference>
<organism evidence="3 4">
    <name type="scientific">Exidia glandulosa HHB12029</name>
    <dbReference type="NCBI Taxonomy" id="1314781"/>
    <lineage>
        <taxon>Eukaryota</taxon>
        <taxon>Fungi</taxon>
        <taxon>Dikarya</taxon>
        <taxon>Basidiomycota</taxon>
        <taxon>Agaricomycotina</taxon>
        <taxon>Agaricomycetes</taxon>
        <taxon>Auriculariales</taxon>
        <taxon>Exidiaceae</taxon>
        <taxon>Exidia</taxon>
    </lineage>
</organism>
<dbReference type="AlphaFoldDB" id="A0A165QR74"/>
<dbReference type="PRINTS" id="PR01217">
    <property type="entry name" value="PRICHEXTENSN"/>
</dbReference>
<protein>
    <recommendedName>
        <fullName evidence="5">ADP-ribosylation</fullName>
    </recommendedName>
</protein>
<evidence type="ECO:0000256" key="1">
    <source>
        <dbReference type="SAM" id="MobiDB-lite"/>
    </source>
</evidence>
<feature type="chain" id="PRO_5007865213" description="ADP-ribosylation" evidence="2">
    <location>
        <begin position="22"/>
        <end position="366"/>
    </location>
</feature>
<name>A0A165QR74_EXIGL</name>